<organism evidence="1">
    <name type="scientific">Siphoviridae sp. ctXZx16</name>
    <dbReference type="NCBI Taxonomy" id="2826371"/>
    <lineage>
        <taxon>Viruses</taxon>
        <taxon>Duplodnaviria</taxon>
        <taxon>Heunggongvirae</taxon>
        <taxon>Uroviricota</taxon>
        <taxon>Caudoviricetes</taxon>
    </lineage>
</organism>
<name>A0A8S5ML22_9CAUD</name>
<evidence type="ECO:0000313" key="1">
    <source>
        <dbReference type="EMBL" id="DAD82922.1"/>
    </source>
</evidence>
<reference evidence="1" key="1">
    <citation type="journal article" date="2021" name="Proc. Natl. Acad. Sci. U.S.A.">
        <title>A Catalog of Tens of Thousands of Viruses from Human Metagenomes Reveals Hidden Associations with Chronic Diseases.</title>
        <authorList>
            <person name="Tisza M.J."/>
            <person name="Buck C.B."/>
        </authorList>
    </citation>
    <scope>NUCLEOTIDE SEQUENCE</scope>
    <source>
        <strain evidence="1">CtXZx16</strain>
    </source>
</reference>
<sequence length="36" mass="4276">MFKCEINREYKNENNWDSLENILGKRVPKNHTALAV</sequence>
<accession>A0A8S5ML22</accession>
<protein>
    <submittedName>
        <fullName evidence="1">Uncharacterized protein</fullName>
    </submittedName>
</protein>
<proteinExistence type="predicted"/>
<dbReference type="EMBL" id="BK014925">
    <property type="protein sequence ID" value="DAD82922.1"/>
    <property type="molecule type" value="Genomic_DNA"/>
</dbReference>